<dbReference type="STRING" id="1216932.CM240_2712"/>
<evidence type="ECO:0008006" key="4">
    <source>
        <dbReference type="Google" id="ProtNLM"/>
    </source>
</evidence>
<dbReference type="AlphaFoldDB" id="W6S1R5"/>
<gene>
    <name evidence="2" type="ORF">CM240_2712</name>
</gene>
<dbReference type="EMBL" id="HG917869">
    <property type="protein sequence ID" value="CDM69829.1"/>
    <property type="molecule type" value="Genomic_DNA"/>
</dbReference>
<reference evidence="2 3" key="1">
    <citation type="submission" date="2013-11" db="EMBL/GenBank/DDBJ databases">
        <title>Complete genome sequence of Clostridum sp. M2/40.</title>
        <authorList>
            <person name="Wibberg D."/>
            <person name="Puehler A."/>
            <person name="Schlueter A."/>
        </authorList>
    </citation>
    <scope>NUCLEOTIDE SEQUENCE [LARGE SCALE GENOMIC DNA]</scope>
    <source>
        <strain evidence="3">M2/40</strain>
    </source>
</reference>
<evidence type="ECO:0000313" key="3">
    <source>
        <dbReference type="Proteomes" id="UP000019426"/>
    </source>
</evidence>
<evidence type="ECO:0000313" key="2">
    <source>
        <dbReference type="EMBL" id="CDM69829.1"/>
    </source>
</evidence>
<proteinExistence type="predicted"/>
<protein>
    <recommendedName>
        <fullName evidence="4">BNR/Asp-box repeat protein</fullName>
    </recommendedName>
</protein>
<dbReference type="InterPro" id="IPR015943">
    <property type="entry name" value="WD40/YVTN_repeat-like_dom_sf"/>
</dbReference>
<organism evidence="2 3">
    <name type="scientific">Clostridium bornimense</name>
    <dbReference type="NCBI Taxonomy" id="1216932"/>
    <lineage>
        <taxon>Bacteria</taxon>
        <taxon>Bacillati</taxon>
        <taxon>Bacillota</taxon>
        <taxon>Clostridia</taxon>
        <taxon>Eubacteriales</taxon>
        <taxon>Clostridiaceae</taxon>
        <taxon>Clostridium</taxon>
    </lineage>
</organism>
<name>W6S1R5_9CLOT</name>
<dbReference type="SUPFAM" id="SSF110296">
    <property type="entry name" value="Oligoxyloglucan reducing end-specific cellobiohydrolase"/>
    <property type="match status" value="1"/>
</dbReference>
<keyword evidence="3" id="KW-1185">Reference proteome</keyword>
<keyword evidence="1" id="KW-1133">Transmembrane helix</keyword>
<feature type="transmembrane region" description="Helical" evidence="1">
    <location>
        <begin position="12"/>
        <end position="30"/>
    </location>
</feature>
<keyword evidence="1" id="KW-0812">Transmembrane</keyword>
<sequence>MQNNTKSLLKSFSSKLIFVILYFFTLHFLYKLIHANMLTVIIYFILFLTCFVSILSYISIYFFIQYKNNTFLKRKKSQNSTSFKILRYSYLSIIIVITLIFGYKTFIFDSKFEPHILRKLFHPEKNITITLSSDNIYTDEFQNIIHDISDEVTLPKELYVSGDFKVFFNHDGTITSINALLYGKNKNGTTDSFFIDYNYNEGKKLSLTLNKDVKPQYDEKFSIDPLINYLSLLPLKYATSNCDANTFAISYSGEKTLAANAKGIVYIDSNGTTKEPTNSYTSSVTGYTISLFVPNQQTVTNSLKYIITDNLDAVDGEITTSIYRSDLSNIGKQIAKTLDDGSVEFKLDDTITYTLKCTKDSINPSSFDTEKTYTLYKYNKNTNESIVLNDAISSNVKNINLTFINENIGFLSPSCEVANPTWILLRTEDGGKTFEKVTFENQLIESITQNSQGVSHIQISTPYEQNGILYLRLQSCGNAYKDGHYSLCKSEDNGKTWSFVKTVRYFSSNEDNNFNGVG</sequence>
<feature type="transmembrane region" description="Helical" evidence="1">
    <location>
        <begin position="42"/>
        <end position="64"/>
    </location>
</feature>
<dbReference type="Proteomes" id="UP000019426">
    <property type="component" value="Chromosome M2/40_rep2"/>
</dbReference>
<dbReference type="Gene3D" id="2.130.10.10">
    <property type="entry name" value="YVTN repeat-like/Quinoprotein amine dehydrogenase"/>
    <property type="match status" value="1"/>
</dbReference>
<keyword evidence="1" id="KW-0472">Membrane</keyword>
<dbReference type="KEGG" id="clt:CM240_2712"/>
<dbReference type="HOGENOM" id="CLU_035212_0_0_9"/>
<accession>W6S1R5</accession>
<feature type="transmembrane region" description="Helical" evidence="1">
    <location>
        <begin position="85"/>
        <end position="103"/>
    </location>
</feature>
<dbReference type="PATRIC" id="fig|1216932.3.peg.2674"/>
<dbReference type="CDD" id="cd15482">
    <property type="entry name" value="Sialidase_non-viral"/>
    <property type="match status" value="1"/>
</dbReference>
<dbReference type="eggNOG" id="ENOG502Z8WA">
    <property type="taxonomic scope" value="Bacteria"/>
</dbReference>
<evidence type="ECO:0000256" key="1">
    <source>
        <dbReference type="SAM" id="Phobius"/>
    </source>
</evidence>